<dbReference type="Gene3D" id="2.40.110.10">
    <property type="entry name" value="Butyryl-CoA Dehydrogenase, subunit A, domain 2"/>
    <property type="match status" value="1"/>
</dbReference>
<accession>A0A4R1C0E3</accession>
<dbReference type="GO" id="GO:0050660">
    <property type="term" value="F:flavin adenine dinucleotide binding"/>
    <property type="evidence" value="ECO:0007669"/>
    <property type="project" value="InterPro"/>
</dbReference>
<dbReference type="GO" id="GO:0003995">
    <property type="term" value="F:acyl-CoA dehydrogenase activity"/>
    <property type="evidence" value="ECO:0007669"/>
    <property type="project" value="TreeGrafter"/>
</dbReference>
<reference evidence="9 10" key="1">
    <citation type="submission" date="2019-03" db="EMBL/GenBank/DDBJ databases">
        <authorList>
            <person name="Kim M.K.M."/>
        </authorList>
    </citation>
    <scope>NUCLEOTIDE SEQUENCE [LARGE SCALE GENOMIC DNA]</scope>
    <source>
        <strain evidence="9 10">18JY15-6</strain>
    </source>
</reference>
<keyword evidence="4 5" id="KW-0274">FAD</keyword>
<evidence type="ECO:0000256" key="2">
    <source>
        <dbReference type="ARBA" id="ARBA00009347"/>
    </source>
</evidence>
<feature type="domain" description="Acyl-CoA dehydrogenase/oxidase N-terminal" evidence="8">
    <location>
        <begin position="23"/>
        <end position="134"/>
    </location>
</feature>
<dbReference type="InterPro" id="IPR013786">
    <property type="entry name" value="AcylCoA_DH/ox_N"/>
</dbReference>
<dbReference type="Pfam" id="PF00441">
    <property type="entry name" value="Acyl-CoA_dh_1"/>
    <property type="match status" value="1"/>
</dbReference>
<keyword evidence="3 5" id="KW-0285">Flavoprotein</keyword>
<dbReference type="InterPro" id="IPR036250">
    <property type="entry name" value="AcylCo_DH-like_C"/>
</dbReference>
<dbReference type="PANTHER" id="PTHR43884">
    <property type="entry name" value="ACYL-COA DEHYDROGENASE"/>
    <property type="match status" value="1"/>
</dbReference>
<comment type="caution">
    <text evidence="9">The sequence shown here is derived from an EMBL/GenBank/DDBJ whole genome shotgun (WGS) entry which is preliminary data.</text>
</comment>
<dbReference type="OrthoDB" id="8876745at2"/>
<dbReference type="Proteomes" id="UP000295453">
    <property type="component" value="Unassembled WGS sequence"/>
</dbReference>
<dbReference type="InterPro" id="IPR009100">
    <property type="entry name" value="AcylCoA_DH/oxidase_NM_dom_sf"/>
</dbReference>
<dbReference type="PANTHER" id="PTHR43884:SF12">
    <property type="entry name" value="ISOVALERYL-COA DEHYDROGENASE, MITOCHONDRIAL-RELATED"/>
    <property type="match status" value="1"/>
</dbReference>
<dbReference type="Gene3D" id="1.10.540.10">
    <property type="entry name" value="Acyl-CoA dehydrogenase/oxidase, N-terminal domain"/>
    <property type="match status" value="1"/>
</dbReference>
<dbReference type="RefSeq" id="WP_131583628.1">
    <property type="nucleotide sequence ID" value="NZ_SJZJ01000015.1"/>
</dbReference>
<evidence type="ECO:0000313" key="9">
    <source>
        <dbReference type="EMBL" id="TCJ23913.1"/>
    </source>
</evidence>
<gene>
    <name evidence="9" type="ORF">EPD65_09860</name>
</gene>
<keyword evidence="5" id="KW-0560">Oxidoreductase</keyword>
<dbReference type="InterPro" id="IPR037069">
    <property type="entry name" value="AcylCoA_DH/ox_N_sf"/>
</dbReference>
<feature type="domain" description="Acyl-CoA dehydrogenase/oxidase C-terminal" evidence="6">
    <location>
        <begin position="243"/>
        <end position="400"/>
    </location>
</feature>
<dbReference type="Pfam" id="PF02770">
    <property type="entry name" value="Acyl-CoA_dh_M"/>
    <property type="match status" value="1"/>
</dbReference>
<evidence type="ECO:0000256" key="5">
    <source>
        <dbReference type="RuleBase" id="RU362125"/>
    </source>
</evidence>
<comment type="similarity">
    <text evidence="2 5">Belongs to the acyl-CoA dehydrogenase family.</text>
</comment>
<protein>
    <submittedName>
        <fullName evidence="9">Acyl-CoA dehydrogenase</fullName>
    </submittedName>
</protein>
<evidence type="ECO:0000259" key="7">
    <source>
        <dbReference type="Pfam" id="PF02770"/>
    </source>
</evidence>
<dbReference type="InterPro" id="IPR006091">
    <property type="entry name" value="Acyl-CoA_Oxase/DH_mid-dom"/>
</dbReference>
<evidence type="ECO:0000259" key="6">
    <source>
        <dbReference type="Pfam" id="PF00441"/>
    </source>
</evidence>
<dbReference type="AlphaFoldDB" id="A0A4R1C0E3"/>
<evidence type="ECO:0000256" key="4">
    <source>
        <dbReference type="ARBA" id="ARBA00022827"/>
    </source>
</evidence>
<evidence type="ECO:0000256" key="3">
    <source>
        <dbReference type="ARBA" id="ARBA00022630"/>
    </source>
</evidence>
<evidence type="ECO:0000256" key="1">
    <source>
        <dbReference type="ARBA" id="ARBA00001974"/>
    </source>
</evidence>
<proteinExistence type="inferred from homology"/>
<feature type="domain" description="Acyl-CoA oxidase/dehydrogenase middle" evidence="7">
    <location>
        <begin position="138"/>
        <end position="230"/>
    </location>
</feature>
<name>A0A4R1C0E3_9ACTN</name>
<dbReference type="SUPFAM" id="SSF56645">
    <property type="entry name" value="Acyl-CoA dehydrogenase NM domain-like"/>
    <property type="match status" value="1"/>
</dbReference>
<dbReference type="InterPro" id="IPR046373">
    <property type="entry name" value="Acyl-CoA_Oxase/DH_mid-dom_sf"/>
</dbReference>
<sequence length="406" mass="43215">MIVARQYDTLFHDLLSPADVLDARAKAREIADRIVAPAAAQIANGDEQVDGFPRAVFDALAAEGLFGVGFGAEVGGHGLEHPATATAATIEELAYHSSSIGAVFDVHCILSGNALNQGTDEQKQRWLTKIVTGEIVGAFATTEPDASTDLSIEALKTEAVPTAGGWVLNGHKRWISNSPVAGEIVVLAKTGERMSMFIVDTTLPGVTVGTPDRKMGNRGQLTADVHFKDVHVSSEELLGGVEGNGLRQALQTLTFGRIGIAAAGVGMAQRAFDLIVEQVSTRKAFGKPVGANQHWQFLLADRATEIENARNLYLKAALRLDAGNPFPEPEAAMAKLYGTRLSVDIARDAVQAYGGFGFARELAADGTPGPVEALYRDSKIGEIYEGTNEIQKWVIARQILGRDITG</sequence>
<dbReference type="FunFam" id="1.20.140.10:FF:000004">
    <property type="entry name" value="Acyl-CoA dehydrogenase FadE25"/>
    <property type="match status" value="1"/>
</dbReference>
<dbReference type="Pfam" id="PF02771">
    <property type="entry name" value="Acyl-CoA_dh_N"/>
    <property type="match status" value="1"/>
</dbReference>
<comment type="cofactor">
    <cofactor evidence="1 5">
        <name>FAD</name>
        <dbReference type="ChEBI" id="CHEBI:57692"/>
    </cofactor>
</comment>
<organism evidence="9 10">
    <name type="scientific">Nocardioides jejuensis</name>
    <dbReference type="NCBI Taxonomy" id="2502782"/>
    <lineage>
        <taxon>Bacteria</taxon>
        <taxon>Bacillati</taxon>
        <taxon>Actinomycetota</taxon>
        <taxon>Actinomycetes</taxon>
        <taxon>Propionibacteriales</taxon>
        <taxon>Nocardioidaceae</taxon>
        <taxon>Nocardioides</taxon>
    </lineage>
</organism>
<evidence type="ECO:0000259" key="8">
    <source>
        <dbReference type="Pfam" id="PF02771"/>
    </source>
</evidence>
<dbReference type="SUPFAM" id="SSF47203">
    <property type="entry name" value="Acyl-CoA dehydrogenase C-terminal domain-like"/>
    <property type="match status" value="1"/>
</dbReference>
<evidence type="ECO:0000313" key="10">
    <source>
        <dbReference type="Proteomes" id="UP000295453"/>
    </source>
</evidence>
<dbReference type="EMBL" id="SJZJ01000015">
    <property type="protein sequence ID" value="TCJ23913.1"/>
    <property type="molecule type" value="Genomic_DNA"/>
</dbReference>
<dbReference type="InterPro" id="IPR009075">
    <property type="entry name" value="AcylCo_DH/oxidase_C"/>
</dbReference>
<keyword evidence="10" id="KW-1185">Reference proteome</keyword>
<dbReference type="Gene3D" id="1.20.140.10">
    <property type="entry name" value="Butyryl-CoA Dehydrogenase, subunit A, domain 3"/>
    <property type="match status" value="1"/>
</dbReference>